<dbReference type="EMBL" id="HBDZ01013541">
    <property type="protein sequence ID" value="CAD8247862.1"/>
    <property type="molecule type" value="Transcribed_RNA"/>
</dbReference>
<protein>
    <submittedName>
        <fullName evidence="1">Uncharacterized protein</fullName>
    </submittedName>
</protein>
<evidence type="ECO:0000313" key="1">
    <source>
        <dbReference type="EMBL" id="CAD8247862.1"/>
    </source>
</evidence>
<organism evidence="1">
    <name type="scientific">Prasinoderma coloniale</name>
    <dbReference type="NCBI Taxonomy" id="156133"/>
    <lineage>
        <taxon>Eukaryota</taxon>
        <taxon>Viridiplantae</taxon>
        <taxon>Prasinodermophyta</taxon>
        <taxon>Prasinodermophyceae</taxon>
        <taxon>Prasinodermales</taxon>
        <taxon>Prasinodermaceae</taxon>
        <taxon>Prasinoderma</taxon>
    </lineage>
</organism>
<proteinExistence type="predicted"/>
<gene>
    <name evidence="1" type="ORF">PCOL08062_LOCUS10366</name>
</gene>
<sequence length="257" mass="26834">MVGAGMAFAGKGESVRVAAEKAARWTAGELARHSWSRKGPTNSKNAPARIARMNAWHEGARVIRAKVGKPPSAYARKLSKAVLARFEMLIMLPTDGVSGTAVLGGATSNDADDGLAGDAQPALWHVVVETRGDYTPTHPYVLVRKAPAVALGADLRTLDVDKLSPPWVSLLEDCPHDRLSTRSALVPGADLPGGPRDEQRSTVTAARGLLEPDTAAGDPAIAGDFKNAAPMPEGGGAPNHWLGFFSCFGAQSSAARA</sequence>
<name>A0A7R9Y709_9VIRI</name>
<dbReference type="AlphaFoldDB" id="A0A7R9Y709"/>
<reference evidence="1" key="1">
    <citation type="submission" date="2021-01" db="EMBL/GenBank/DDBJ databases">
        <authorList>
            <person name="Corre E."/>
            <person name="Pelletier E."/>
            <person name="Niang G."/>
            <person name="Scheremetjew M."/>
            <person name="Finn R."/>
            <person name="Kale V."/>
            <person name="Holt S."/>
            <person name="Cochrane G."/>
            <person name="Meng A."/>
            <person name="Brown T."/>
            <person name="Cohen L."/>
        </authorList>
    </citation>
    <scope>NUCLEOTIDE SEQUENCE</scope>
    <source>
        <strain evidence="1">CCMP1413</strain>
    </source>
</reference>
<accession>A0A7R9Y709</accession>